<dbReference type="Pfam" id="PF13702">
    <property type="entry name" value="Lysozyme_like"/>
    <property type="match status" value="1"/>
</dbReference>
<feature type="compositionally biased region" description="Polar residues" evidence="1">
    <location>
        <begin position="106"/>
        <end position="115"/>
    </location>
</feature>
<evidence type="ECO:0000313" key="5">
    <source>
        <dbReference type="EMBL" id="MCC2136587.1"/>
    </source>
</evidence>
<keyword evidence="2" id="KW-1133">Transmembrane helix</keyword>
<reference evidence="5" key="1">
    <citation type="submission" date="2021-10" db="EMBL/GenBank/DDBJ databases">
        <title>Anaerobic single-cell dispensing facilitates the cultivation of human gut bacteria.</title>
        <authorList>
            <person name="Afrizal A."/>
        </authorList>
    </citation>
    <scope>NUCLEOTIDE SEQUENCE</scope>
    <source>
        <strain evidence="5">CLA-AA-H250</strain>
    </source>
</reference>
<keyword evidence="6" id="KW-1185">Reference proteome</keyword>
<dbReference type="CDD" id="cd12797">
    <property type="entry name" value="M23_peptidase"/>
    <property type="match status" value="1"/>
</dbReference>
<dbReference type="InterPro" id="IPR047194">
    <property type="entry name" value="CwlT-like_lysozyme"/>
</dbReference>
<dbReference type="RefSeq" id="WP_308449048.1">
    <property type="nucleotide sequence ID" value="NZ_JAJEQC010000005.1"/>
</dbReference>
<feature type="region of interest" description="Disordered" evidence="1">
    <location>
        <begin position="44"/>
        <end position="67"/>
    </location>
</feature>
<dbReference type="InterPro" id="IPR023346">
    <property type="entry name" value="Lysozyme-like_dom_sf"/>
</dbReference>
<evidence type="ECO:0000313" key="6">
    <source>
        <dbReference type="Proteomes" id="UP001199424"/>
    </source>
</evidence>
<gene>
    <name evidence="5" type="ORF">LKD31_06110</name>
</gene>
<dbReference type="Gene3D" id="1.10.530.10">
    <property type="match status" value="1"/>
</dbReference>
<dbReference type="InterPro" id="IPR016047">
    <property type="entry name" value="M23ase_b-sheet_dom"/>
</dbReference>
<feature type="domain" description="M23ase beta-sheet core" evidence="3">
    <location>
        <begin position="459"/>
        <end position="557"/>
    </location>
</feature>
<dbReference type="PANTHER" id="PTHR21666:SF270">
    <property type="entry name" value="MUREIN HYDROLASE ACTIVATOR ENVC"/>
    <property type="match status" value="1"/>
</dbReference>
<sequence length="574" mass="61250">MNITTYENTVKKGTIKAHGRSDGLREMSEQLAEMQKIVTAPMSVDTPEQDGDKAPETAAADQVVGRAKSTAGAVRDAVTSEIKRAVRKSKNKPVERGVQPLAKSSPWRSTSRAGNTVQASYKVASKTAYRSTSEAVSHAARAGAQAAQQAAKTATVETVKATATVSAGAATAGTSVAVQAAAETAKKVTVGTVQKIQESAQTATAVHAHDMARAAQQHVANKTKDVPATDAKGLPKILMAIWIGMVVLLLVFSNSFGSLASSAGRAINLNDRVESYRASITYWAQKDGIPEYVEVLLALCMAETGILDDPGDPFACSESGLAVKQPNGITDPEYSIEIGVYCFSLKVKKTGCKLPADKNNLFKALQAYNMGDGFIDFCNTYYGGVWSVECARAYSEKMGGGSTYGNPNYIEQFLRCYTFGTISGTYPGSLNAHGLCAPLEPGWEQNITQHFGGMYSGSPHKGMDIGMPEGTPVYAAADGKVTVANASDSWGYSWGYYVKINHAEGVDTLYAHLSSVAVSYGQYVHQGDVIGYVGSTGNSSGNHLHFELYLENNRVDPYPYIGTDLLSKYLERTF</sequence>
<feature type="domain" description="CwlT-like lysozyme" evidence="4">
    <location>
        <begin position="272"/>
        <end position="403"/>
    </location>
</feature>
<accession>A0AAE3AJC3</accession>
<dbReference type="Proteomes" id="UP001199424">
    <property type="component" value="Unassembled WGS sequence"/>
</dbReference>
<dbReference type="AlphaFoldDB" id="A0AAE3AJC3"/>
<dbReference type="PANTHER" id="PTHR21666">
    <property type="entry name" value="PEPTIDASE-RELATED"/>
    <property type="match status" value="1"/>
</dbReference>
<keyword evidence="2" id="KW-0812">Transmembrane</keyword>
<proteinExistence type="predicted"/>
<evidence type="ECO:0000259" key="3">
    <source>
        <dbReference type="Pfam" id="PF01551"/>
    </source>
</evidence>
<keyword evidence="2" id="KW-0472">Membrane</keyword>
<protein>
    <submittedName>
        <fullName evidence="5">Peptidoglycan DD-metalloendopeptidase family protein</fullName>
    </submittedName>
</protein>
<dbReference type="InterPro" id="IPR050570">
    <property type="entry name" value="Cell_wall_metabolism_enzyme"/>
</dbReference>
<dbReference type="Gene3D" id="2.70.70.10">
    <property type="entry name" value="Glucose Permease (Domain IIA)"/>
    <property type="match status" value="1"/>
</dbReference>
<dbReference type="InterPro" id="IPR011055">
    <property type="entry name" value="Dup_hybrid_motif"/>
</dbReference>
<dbReference type="EMBL" id="JAJEQC010000005">
    <property type="protein sequence ID" value="MCC2136587.1"/>
    <property type="molecule type" value="Genomic_DNA"/>
</dbReference>
<evidence type="ECO:0000259" key="4">
    <source>
        <dbReference type="Pfam" id="PF13702"/>
    </source>
</evidence>
<name>A0AAE3AJC3_9FIRM</name>
<evidence type="ECO:0000256" key="2">
    <source>
        <dbReference type="SAM" id="Phobius"/>
    </source>
</evidence>
<feature type="region of interest" description="Disordered" evidence="1">
    <location>
        <begin position="87"/>
        <end position="115"/>
    </location>
</feature>
<comment type="caution">
    <text evidence="5">The sequence shown here is derived from an EMBL/GenBank/DDBJ whole genome shotgun (WGS) entry which is preliminary data.</text>
</comment>
<evidence type="ECO:0000256" key="1">
    <source>
        <dbReference type="SAM" id="MobiDB-lite"/>
    </source>
</evidence>
<dbReference type="Pfam" id="PF01551">
    <property type="entry name" value="Peptidase_M23"/>
    <property type="match status" value="1"/>
</dbReference>
<dbReference type="SUPFAM" id="SSF51261">
    <property type="entry name" value="Duplicated hybrid motif"/>
    <property type="match status" value="1"/>
</dbReference>
<dbReference type="SUPFAM" id="SSF53955">
    <property type="entry name" value="Lysozyme-like"/>
    <property type="match status" value="1"/>
</dbReference>
<organism evidence="5 6">
    <name type="scientific">Hominenteromicrobium mulieris</name>
    <dbReference type="NCBI Taxonomy" id="2885357"/>
    <lineage>
        <taxon>Bacteria</taxon>
        <taxon>Bacillati</taxon>
        <taxon>Bacillota</taxon>
        <taxon>Clostridia</taxon>
        <taxon>Eubacteriales</taxon>
        <taxon>Oscillospiraceae</taxon>
        <taxon>Hominenteromicrobium</taxon>
    </lineage>
</organism>
<feature type="transmembrane region" description="Helical" evidence="2">
    <location>
        <begin position="237"/>
        <end position="256"/>
    </location>
</feature>
<dbReference type="GO" id="GO:0004222">
    <property type="term" value="F:metalloendopeptidase activity"/>
    <property type="evidence" value="ECO:0007669"/>
    <property type="project" value="TreeGrafter"/>
</dbReference>